<dbReference type="Gene3D" id="1.20.58.760">
    <property type="entry name" value="Peptidase M41"/>
    <property type="match status" value="1"/>
</dbReference>
<dbReference type="GO" id="GO:0009535">
    <property type="term" value="C:chloroplast thylakoid membrane"/>
    <property type="evidence" value="ECO:0007669"/>
    <property type="project" value="TreeGrafter"/>
</dbReference>
<dbReference type="Gene3D" id="3.30.720.210">
    <property type="match status" value="1"/>
</dbReference>
<dbReference type="FunFam" id="1.10.8.60:FF:000001">
    <property type="entry name" value="ATP-dependent zinc metalloprotease FtsH"/>
    <property type="match status" value="1"/>
</dbReference>
<dbReference type="InterPro" id="IPR003959">
    <property type="entry name" value="ATPase_AAA_core"/>
</dbReference>
<dbReference type="EMBL" id="HBFA01006052">
    <property type="protein sequence ID" value="CAD8653729.1"/>
    <property type="molecule type" value="Transcribed_RNA"/>
</dbReference>
<dbReference type="Pfam" id="PF17862">
    <property type="entry name" value="AAA_lid_3"/>
    <property type="match status" value="1"/>
</dbReference>
<dbReference type="InterPro" id="IPR000642">
    <property type="entry name" value="Peptidase_M41"/>
</dbReference>
<dbReference type="Gene3D" id="1.10.8.60">
    <property type="match status" value="1"/>
</dbReference>
<keyword evidence="4" id="KW-0645">Protease</keyword>
<comment type="similarity">
    <text evidence="3">In the N-terminal section; belongs to the AAA ATPase family.</text>
</comment>
<evidence type="ECO:0000256" key="9">
    <source>
        <dbReference type="ARBA" id="ARBA00022840"/>
    </source>
</evidence>
<evidence type="ECO:0000313" key="13">
    <source>
        <dbReference type="EMBL" id="CAD8653729.1"/>
    </source>
</evidence>
<dbReference type="SMART" id="SM00382">
    <property type="entry name" value="AAA"/>
    <property type="match status" value="1"/>
</dbReference>
<evidence type="ECO:0000256" key="8">
    <source>
        <dbReference type="ARBA" id="ARBA00022833"/>
    </source>
</evidence>
<evidence type="ECO:0000256" key="7">
    <source>
        <dbReference type="ARBA" id="ARBA00022801"/>
    </source>
</evidence>
<dbReference type="Pfam" id="PF01434">
    <property type="entry name" value="Peptidase_M41"/>
    <property type="match status" value="1"/>
</dbReference>
<evidence type="ECO:0000256" key="4">
    <source>
        <dbReference type="ARBA" id="ARBA00022670"/>
    </source>
</evidence>
<dbReference type="Gene3D" id="3.40.50.300">
    <property type="entry name" value="P-loop containing nucleotide triphosphate hydrolases"/>
    <property type="match status" value="1"/>
</dbReference>
<dbReference type="InterPro" id="IPR027417">
    <property type="entry name" value="P-loop_NTPase"/>
</dbReference>
<evidence type="ECO:0000256" key="2">
    <source>
        <dbReference type="ARBA" id="ARBA00010044"/>
    </source>
</evidence>
<proteinExistence type="inferred from homology"/>
<accession>A0A7S0MWX7</accession>
<dbReference type="AlphaFoldDB" id="A0A7S0MWX7"/>
<evidence type="ECO:0000256" key="11">
    <source>
        <dbReference type="SAM" id="MobiDB-lite"/>
    </source>
</evidence>
<evidence type="ECO:0000256" key="3">
    <source>
        <dbReference type="ARBA" id="ARBA00010550"/>
    </source>
</evidence>
<feature type="compositionally biased region" description="Polar residues" evidence="11">
    <location>
        <begin position="98"/>
        <end position="111"/>
    </location>
</feature>
<feature type="region of interest" description="Disordered" evidence="11">
    <location>
        <begin position="94"/>
        <end position="158"/>
    </location>
</feature>
<dbReference type="GO" id="GO:0016887">
    <property type="term" value="F:ATP hydrolysis activity"/>
    <property type="evidence" value="ECO:0007669"/>
    <property type="project" value="InterPro"/>
</dbReference>
<feature type="compositionally biased region" description="Basic residues" evidence="11">
    <location>
        <begin position="139"/>
        <end position="150"/>
    </location>
</feature>
<dbReference type="CDD" id="cd19501">
    <property type="entry name" value="RecA-like_FtsH"/>
    <property type="match status" value="1"/>
</dbReference>
<dbReference type="Pfam" id="PF00004">
    <property type="entry name" value="AAA"/>
    <property type="match status" value="1"/>
</dbReference>
<reference evidence="13" key="1">
    <citation type="submission" date="2021-01" db="EMBL/GenBank/DDBJ databases">
        <authorList>
            <person name="Corre E."/>
            <person name="Pelletier E."/>
            <person name="Niang G."/>
            <person name="Scheremetjew M."/>
            <person name="Finn R."/>
            <person name="Kale V."/>
            <person name="Holt S."/>
            <person name="Cochrane G."/>
            <person name="Meng A."/>
            <person name="Brown T."/>
            <person name="Cohen L."/>
        </authorList>
    </citation>
    <scope>NUCLEOTIDE SEQUENCE</scope>
    <source>
        <strain evidence="13">CCMP722</strain>
    </source>
</reference>
<dbReference type="GO" id="GO:0006508">
    <property type="term" value="P:proteolysis"/>
    <property type="evidence" value="ECO:0007669"/>
    <property type="project" value="UniProtKB-KW"/>
</dbReference>
<name>A0A7S0MWX7_9CHLO</name>
<dbReference type="GO" id="GO:0004176">
    <property type="term" value="F:ATP-dependent peptidase activity"/>
    <property type="evidence" value="ECO:0007669"/>
    <property type="project" value="InterPro"/>
</dbReference>
<dbReference type="PANTHER" id="PTHR23076:SF49">
    <property type="entry name" value="ATP-DEPENDENT ZINC METALLOPROTEASE FTSH 7, CHLOROPLASTIC"/>
    <property type="match status" value="1"/>
</dbReference>
<keyword evidence="9" id="KW-0067">ATP-binding</keyword>
<dbReference type="InterPro" id="IPR005936">
    <property type="entry name" value="FtsH"/>
</dbReference>
<dbReference type="GO" id="GO:0005524">
    <property type="term" value="F:ATP binding"/>
    <property type="evidence" value="ECO:0007669"/>
    <property type="project" value="UniProtKB-KW"/>
</dbReference>
<sequence length="826" mass="88809">MLDVLSQSSGCFSATIATRTTSRCMGSLSPAGQTLRASHSFTFPASSLVGTTCFKANVNKPARRVCIRGTLVAKRCIRSGTSCTVAGSAPRQGWFGTRNFSPRQRSANVSSRKYRPAAMDNKHPEPNADSDEDENTRARPQRRAPRKYPRRPPPSPWNWVKTMVKPTEILRLVLQGVLFMVILRSFSASGAHQGKPVRVIQVSYSDFIRKVKANEVADVMIDSAHISWQPHPRLPKGRSATDPPGEEVITELRTVRPADMATPYDQLQANNVNFGAPDRRSANRLVSLMLLGLYASVVIGMISRLQMGPMRLPGMGKGARGQAKPVDPHQVVKFADVAGVDEAKEELAEVVEFLKEPEKFTRLGARPPTGVLLVGAPGCGKTMLAKAVAGEADVPFFSVSASEFVELYVGMGASRVREVFQRARSQAPSIVFIDEIDAVAKGRGDGKMRPVGNDEREQTLNQLLTELDGFDSSAGTVICLAATNRPDTLDSALRRPGRFDRIVSVEAPDRQGRMEILKVHVDNRGLPLAKDVSLSQVASRTTGFSGAELANLVNEAALMGGRSKAAEVGMDHFEAAIMRQVAGIEKKRSLLGDTDRVVVAKHEAGHAVVGTAVAALVASCPQVEQLSIVARSGGALGFTYFPPAEEQVLLYTDEVAGRLATLLGGRAAEEVLCGRISSGASDDINRATALAFKAVAEFGLSERFGPISLQALSTGGGEGGYVFKGDGGAVVEAAEQEVKELVSRALVVAKDTVRHNRAVVESLTKALLAEERLEGPKLYNMLAKVHPPPSLTDFATSHMYIRSSNNALPFPESVKRSLGRAEGFPK</sequence>
<dbReference type="SUPFAM" id="SSF140990">
    <property type="entry name" value="FtsH protease domain-like"/>
    <property type="match status" value="1"/>
</dbReference>
<dbReference type="HAMAP" id="MF_01458">
    <property type="entry name" value="FtsH"/>
    <property type="match status" value="1"/>
</dbReference>
<keyword evidence="7" id="KW-0378">Hydrolase</keyword>
<keyword evidence="5" id="KW-0479">Metal-binding</keyword>
<dbReference type="InterPro" id="IPR037219">
    <property type="entry name" value="Peptidase_M41-like"/>
</dbReference>
<keyword evidence="8" id="KW-0862">Zinc</keyword>
<dbReference type="SUPFAM" id="SSF52540">
    <property type="entry name" value="P-loop containing nucleoside triphosphate hydrolases"/>
    <property type="match status" value="1"/>
</dbReference>
<evidence type="ECO:0000256" key="10">
    <source>
        <dbReference type="ARBA" id="ARBA00023049"/>
    </source>
</evidence>
<dbReference type="PANTHER" id="PTHR23076">
    <property type="entry name" value="METALLOPROTEASE M41 FTSH"/>
    <property type="match status" value="1"/>
</dbReference>
<comment type="cofactor">
    <cofactor evidence="1">
        <name>Zn(2+)</name>
        <dbReference type="ChEBI" id="CHEBI:29105"/>
    </cofactor>
</comment>
<dbReference type="InterPro" id="IPR041569">
    <property type="entry name" value="AAA_lid_3"/>
</dbReference>
<evidence type="ECO:0000256" key="6">
    <source>
        <dbReference type="ARBA" id="ARBA00022741"/>
    </source>
</evidence>
<dbReference type="FunFam" id="3.40.50.300:FF:000352">
    <property type="entry name" value="ATP-dependent zinc metalloprotease FTSH 7, chloroplastic"/>
    <property type="match status" value="1"/>
</dbReference>
<evidence type="ECO:0000256" key="1">
    <source>
        <dbReference type="ARBA" id="ARBA00001947"/>
    </source>
</evidence>
<keyword evidence="6" id="KW-0547">Nucleotide-binding</keyword>
<dbReference type="GO" id="GO:0046872">
    <property type="term" value="F:metal ion binding"/>
    <property type="evidence" value="ECO:0007669"/>
    <property type="project" value="UniProtKB-KW"/>
</dbReference>
<evidence type="ECO:0000256" key="5">
    <source>
        <dbReference type="ARBA" id="ARBA00022723"/>
    </source>
</evidence>
<dbReference type="InterPro" id="IPR003593">
    <property type="entry name" value="AAA+_ATPase"/>
</dbReference>
<feature type="domain" description="AAA+ ATPase" evidence="12">
    <location>
        <begin position="367"/>
        <end position="509"/>
    </location>
</feature>
<keyword evidence="10" id="KW-0482">Metalloprotease</keyword>
<protein>
    <recommendedName>
        <fullName evidence="12">AAA+ ATPase domain-containing protein</fullName>
    </recommendedName>
</protein>
<dbReference type="GO" id="GO:0004222">
    <property type="term" value="F:metalloendopeptidase activity"/>
    <property type="evidence" value="ECO:0007669"/>
    <property type="project" value="InterPro"/>
</dbReference>
<evidence type="ECO:0000259" key="12">
    <source>
        <dbReference type="SMART" id="SM00382"/>
    </source>
</evidence>
<comment type="similarity">
    <text evidence="2">In the C-terminal section; belongs to the peptidase M41 family.</text>
</comment>
<organism evidence="13">
    <name type="scientific">Pyramimonas obovata</name>
    <dbReference type="NCBI Taxonomy" id="1411642"/>
    <lineage>
        <taxon>Eukaryota</taxon>
        <taxon>Viridiplantae</taxon>
        <taxon>Chlorophyta</taxon>
        <taxon>Pyramimonadophyceae</taxon>
        <taxon>Pyramimonadales</taxon>
        <taxon>Pyramimonadaceae</taxon>
        <taxon>Pyramimonas</taxon>
        <taxon>Pyramimonas incertae sedis</taxon>
    </lineage>
</organism>
<gene>
    <name evidence="13" type="ORF">POBO1169_LOCUS3116</name>
</gene>